<evidence type="ECO:0000256" key="1">
    <source>
        <dbReference type="SAM" id="Coils"/>
    </source>
</evidence>
<keyword evidence="1" id="KW-0175">Coiled coil</keyword>
<dbReference type="AlphaFoldDB" id="A0A918FBS7"/>
<proteinExistence type="predicted"/>
<accession>A0A918FBS7</accession>
<gene>
    <name evidence="2" type="ORF">GCM10008957_40710</name>
</gene>
<evidence type="ECO:0000313" key="3">
    <source>
        <dbReference type="Proteomes" id="UP000603865"/>
    </source>
</evidence>
<reference evidence="2" key="1">
    <citation type="journal article" date="2014" name="Int. J. Syst. Evol. Microbiol.">
        <title>Complete genome sequence of Corynebacterium casei LMG S-19264T (=DSM 44701T), isolated from a smear-ripened cheese.</title>
        <authorList>
            <consortium name="US DOE Joint Genome Institute (JGI-PGF)"/>
            <person name="Walter F."/>
            <person name="Albersmeier A."/>
            <person name="Kalinowski J."/>
            <person name="Ruckert C."/>
        </authorList>
    </citation>
    <scope>NUCLEOTIDE SEQUENCE</scope>
    <source>
        <strain evidence="2">JCM 31311</strain>
    </source>
</reference>
<dbReference type="EMBL" id="BMQL01000034">
    <property type="protein sequence ID" value="GGR24902.1"/>
    <property type="molecule type" value="Genomic_DNA"/>
</dbReference>
<protein>
    <submittedName>
        <fullName evidence="2">Uncharacterized protein</fullName>
    </submittedName>
</protein>
<feature type="coiled-coil region" evidence="1">
    <location>
        <begin position="54"/>
        <end position="81"/>
    </location>
</feature>
<keyword evidence="3" id="KW-1185">Reference proteome</keyword>
<dbReference type="RefSeq" id="WP_189092337.1">
    <property type="nucleotide sequence ID" value="NZ_BMQL01000034.1"/>
</dbReference>
<dbReference type="Proteomes" id="UP000603865">
    <property type="component" value="Unassembled WGS sequence"/>
</dbReference>
<sequence>MNDQEFVSIGFIIIQSSPKKPFMHESVCNPVFTPTRCVCFLHPQNEALTWDDKNSEYLENLNLNKDSLEEYRRQVDDLLTNERWGFDSVISDIDSAVGFYKRWFSERDDVRLFEMAIPKEFCEDFQLTVSPPTDNSAPSGVWLAIKASKKPNFKNYIGFEVIGYEGWSTRHTSVCYETREGFVKGLQITFNDLGLFNTLQDAKAAAQMNNNAEGGSVGDVCWYPIRFAVM</sequence>
<organism evidence="2 3">
    <name type="scientific">Deinococcus ruber</name>
    <dbReference type="NCBI Taxonomy" id="1848197"/>
    <lineage>
        <taxon>Bacteria</taxon>
        <taxon>Thermotogati</taxon>
        <taxon>Deinococcota</taxon>
        <taxon>Deinococci</taxon>
        <taxon>Deinococcales</taxon>
        <taxon>Deinococcaceae</taxon>
        <taxon>Deinococcus</taxon>
    </lineage>
</organism>
<reference evidence="2" key="2">
    <citation type="submission" date="2020-09" db="EMBL/GenBank/DDBJ databases">
        <authorList>
            <person name="Sun Q."/>
            <person name="Ohkuma M."/>
        </authorList>
    </citation>
    <scope>NUCLEOTIDE SEQUENCE</scope>
    <source>
        <strain evidence="2">JCM 31311</strain>
    </source>
</reference>
<name>A0A918FBS7_9DEIO</name>
<evidence type="ECO:0000313" key="2">
    <source>
        <dbReference type="EMBL" id="GGR24902.1"/>
    </source>
</evidence>
<comment type="caution">
    <text evidence="2">The sequence shown here is derived from an EMBL/GenBank/DDBJ whole genome shotgun (WGS) entry which is preliminary data.</text>
</comment>